<feature type="region of interest" description="Disordered" evidence="1">
    <location>
        <begin position="37"/>
        <end position="94"/>
    </location>
</feature>
<feature type="compositionally biased region" description="Polar residues" evidence="1">
    <location>
        <begin position="46"/>
        <end position="55"/>
    </location>
</feature>
<evidence type="ECO:0000256" key="1">
    <source>
        <dbReference type="SAM" id="MobiDB-lite"/>
    </source>
</evidence>
<evidence type="ECO:0000313" key="4">
    <source>
        <dbReference type="Proteomes" id="UP000092504"/>
    </source>
</evidence>
<sequence length="94" mass="9937">MFRPTPLALAIALATSGTTLIAQAQQAEQLDTVTVTGTAATKTETPFNETPQATSRVEREDWEEKGAETVQRALNYTAGSTPTRSAPPIATTTS</sequence>
<feature type="chain" id="PRO_5008611106" evidence="2">
    <location>
        <begin position="25"/>
        <end position="94"/>
    </location>
</feature>
<evidence type="ECO:0000313" key="3">
    <source>
        <dbReference type="EMBL" id="OBX33929.1"/>
    </source>
</evidence>
<dbReference type="PATRIC" id="fig|2746.7.peg.3056"/>
<name>A0A1B8NV94_HALEL</name>
<dbReference type="InterPro" id="IPR010916">
    <property type="entry name" value="TonB_box_CS"/>
</dbReference>
<keyword evidence="2" id="KW-0732">Signal</keyword>
<feature type="signal peptide" evidence="2">
    <location>
        <begin position="1"/>
        <end position="24"/>
    </location>
</feature>
<feature type="compositionally biased region" description="Polar residues" evidence="1">
    <location>
        <begin position="72"/>
        <end position="94"/>
    </location>
</feature>
<comment type="caution">
    <text evidence="3">The sequence shown here is derived from an EMBL/GenBank/DDBJ whole genome shotgun (WGS) entry which is preliminary data.</text>
</comment>
<dbReference type="Proteomes" id="UP000092504">
    <property type="component" value="Unassembled WGS sequence"/>
</dbReference>
<reference evidence="3 4" key="1">
    <citation type="submission" date="2016-06" db="EMBL/GenBank/DDBJ databases">
        <title>Genome sequence of halotolerant plant growth promoting strain of Halomonas elongata HEK1 isolated from salterns of Rann of Kutch, Gujarat, India.</title>
        <authorList>
            <person name="Gaba S."/>
            <person name="Singh R.N."/>
            <person name="Abrol S."/>
            <person name="Kaushik R."/>
            <person name="Saxena A.K."/>
        </authorList>
    </citation>
    <scope>NUCLEOTIDE SEQUENCE [LARGE SCALE GENOMIC DNA]</scope>
    <source>
        <strain evidence="3 4">HEK1</strain>
    </source>
</reference>
<proteinExistence type="predicted"/>
<protein>
    <submittedName>
        <fullName evidence="3">Ferrichrome outer membrane transporter</fullName>
    </submittedName>
</protein>
<dbReference type="SUPFAM" id="SSF56935">
    <property type="entry name" value="Porins"/>
    <property type="match status" value="1"/>
</dbReference>
<dbReference type="EMBL" id="MAJD01000002">
    <property type="protein sequence ID" value="OBX33929.1"/>
    <property type="molecule type" value="Genomic_DNA"/>
</dbReference>
<accession>A0A1B8NV94</accession>
<evidence type="ECO:0000256" key="2">
    <source>
        <dbReference type="SAM" id="SignalP"/>
    </source>
</evidence>
<dbReference type="InterPro" id="IPR037066">
    <property type="entry name" value="Plug_dom_sf"/>
</dbReference>
<organism evidence="3 4">
    <name type="scientific">Halomonas elongata</name>
    <dbReference type="NCBI Taxonomy" id="2746"/>
    <lineage>
        <taxon>Bacteria</taxon>
        <taxon>Pseudomonadati</taxon>
        <taxon>Pseudomonadota</taxon>
        <taxon>Gammaproteobacteria</taxon>
        <taxon>Oceanospirillales</taxon>
        <taxon>Halomonadaceae</taxon>
        <taxon>Halomonas</taxon>
    </lineage>
</organism>
<dbReference type="AlphaFoldDB" id="A0A1B8NV94"/>
<feature type="compositionally biased region" description="Basic and acidic residues" evidence="1">
    <location>
        <begin position="56"/>
        <end position="67"/>
    </location>
</feature>
<dbReference type="PROSITE" id="PS00430">
    <property type="entry name" value="TONB_DEPENDENT_REC_1"/>
    <property type="match status" value="1"/>
</dbReference>
<dbReference type="Gene3D" id="2.170.130.10">
    <property type="entry name" value="TonB-dependent receptor, plug domain"/>
    <property type="match status" value="1"/>
</dbReference>
<gene>
    <name evidence="3" type="ORF">A8U91_02973</name>
</gene>